<dbReference type="SUPFAM" id="SSF53448">
    <property type="entry name" value="Nucleotide-diphospho-sugar transferases"/>
    <property type="match status" value="1"/>
</dbReference>
<dbReference type="AlphaFoldDB" id="B3JFP5"/>
<evidence type="ECO:0000313" key="1">
    <source>
        <dbReference type="EMBL" id="EDV02206.1"/>
    </source>
</evidence>
<evidence type="ECO:0000313" key="2">
    <source>
        <dbReference type="Proteomes" id="UP000003146"/>
    </source>
</evidence>
<dbReference type="RefSeq" id="WP_007566104.1">
    <property type="nucleotide sequence ID" value="NZ_DS981450.1"/>
</dbReference>
<dbReference type="Gene3D" id="3.90.550.10">
    <property type="entry name" value="Spore Coat Polysaccharide Biosynthesis Protein SpsA, Chain A"/>
    <property type="match status" value="1"/>
</dbReference>
<gene>
    <name evidence="1" type="ORF">BACCOP_00696</name>
</gene>
<reference evidence="1 2" key="2">
    <citation type="submission" date="2008-04" db="EMBL/GenBank/DDBJ databases">
        <authorList>
            <person name="Fulton L."/>
            <person name="Clifton S."/>
            <person name="Fulton B."/>
            <person name="Xu J."/>
            <person name="Minx P."/>
            <person name="Pepin K.H."/>
            <person name="Johnson M."/>
            <person name="Thiruvilangam P."/>
            <person name="Bhonagiri V."/>
            <person name="Nash W.E."/>
            <person name="Mardis E.R."/>
            <person name="Wilson R.K."/>
        </authorList>
    </citation>
    <scope>NUCLEOTIDE SEQUENCE [LARGE SCALE GENOMIC DNA]</scope>
    <source>
        <strain evidence="1 2">DSM 17136</strain>
    </source>
</reference>
<evidence type="ECO:0008006" key="3">
    <source>
        <dbReference type="Google" id="ProtNLM"/>
    </source>
</evidence>
<accession>B3JFP5</accession>
<organism evidence="1 2">
    <name type="scientific">Phocaeicola coprocola DSM 17136</name>
    <dbReference type="NCBI Taxonomy" id="470145"/>
    <lineage>
        <taxon>Bacteria</taxon>
        <taxon>Pseudomonadati</taxon>
        <taxon>Bacteroidota</taxon>
        <taxon>Bacteroidia</taxon>
        <taxon>Bacteroidales</taxon>
        <taxon>Bacteroidaceae</taxon>
        <taxon>Phocaeicola</taxon>
    </lineage>
</organism>
<dbReference type="HOGENOM" id="CLU_2491285_0_0_10"/>
<dbReference type="InterPro" id="IPR029044">
    <property type="entry name" value="Nucleotide-diphossugar_trans"/>
</dbReference>
<sequence length="86" mass="10223">MNKIPIFFCFDKNMVMPAGVCITSMLLNKHTNTYYDFFILYNEENLSSEYRSQILKIQDFYSKDCRVSFFNVGESFKNAYEVTIVR</sequence>
<reference evidence="1 2" key="1">
    <citation type="submission" date="2008-04" db="EMBL/GenBank/DDBJ databases">
        <title>Draft genome sequence of Bacteroides coprocola (DSM 17136).</title>
        <authorList>
            <person name="Sudarsanam P."/>
            <person name="Ley R."/>
            <person name="Guruge J."/>
            <person name="Turnbaugh P.J."/>
            <person name="Mahowald M."/>
            <person name="Liep D."/>
            <person name="Gordon J."/>
        </authorList>
    </citation>
    <scope>NUCLEOTIDE SEQUENCE [LARGE SCALE GENOMIC DNA]</scope>
    <source>
        <strain evidence="1 2">DSM 17136</strain>
    </source>
</reference>
<dbReference type="Proteomes" id="UP000003146">
    <property type="component" value="Unassembled WGS sequence"/>
</dbReference>
<proteinExistence type="predicted"/>
<comment type="caution">
    <text evidence="1">The sequence shown here is derived from an EMBL/GenBank/DDBJ whole genome shotgun (WGS) entry which is preliminary data.</text>
</comment>
<protein>
    <recommendedName>
        <fullName evidence="3">Glycosyltransferase family 8 protein</fullName>
    </recommendedName>
</protein>
<dbReference type="OrthoDB" id="695971at2"/>
<name>B3JFP5_9BACT</name>
<dbReference type="EMBL" id="ABIY02000058">
    <property type="protein sequence ID" value="EDV02206.1"/>
    <property type="molecule type" value="Genomic_DNA"/>
</dbReference>